<dbReference type="Proteomes" id="UP000236845">
    <property type="component" value="Unassembled WGS sequence"/>
</dbReference>
<reference evidence="4" key="1">
    <citation type="submission" date="2017-09" db="EMBL/GenBank/DDBJ databases">
        <title>Depth-based differentiation of microbial function through sediment-hosted aquifers and enrichment of novel symbionts in the deep terrestrial subsurface.</title>
        <authorList>
            <person name="Probst A.J."/>
            <person name="Ladd B."/>
            <person name="Jarett J.K."/>
            <person name="Geller-Mcgrath D.E."/>
            <person name="Sieber C.M.K."/>
            <person name="Emerson J.B."/>
            <person name="Anantharaman K."/>
            <person name="Thomas B.C."/>
            <person name="Malmstrom R."/>
            <person name="Stieglmeier M."/>
            <person name="Klingl A."/>
            <person name="Woyke T."/>
            <person name="Ryan C.M."/>
            <person name="Banfield J.F."/>
        </authorList>
    </citation>
    <scope>NUCLEOTIDE SEQUENCE [LARGE SCALE GENOMIC DNA]</scope>
</reference>
<keyword evidence="2" id="KW-0472">Membrane</keyword>
<sequence length="181" mass="20576">MIRFSQKTNIIIWSIASIILLSGLLWLDFMYLPGKLTQDKNKVLDSQVNIELNNRQKLNLSTLSKQLEQIQDSSAKLNKAFFDRTQALKLVEYIENLAGQYNVEQDLNLTEPSRTPPSNQNGFGIEEKGFSLSLTGSIEGLLNFLKSFESNESYVLITSIELRQNEQDSYSLNLSGTVPWH</sequence>
<keyword evidence="2" id="KW-1133">Transmembrane helix</keyword>
<accession>A0A2H0YR50</accession>
<dbReference type="Gene3D" id="3.30.70.60">
    <property type="match status" value="1"/>
</dbReference>
<evidence type="ECO:0000313" key="3">
    <source>
        <dbReference type="EMBL" id="PIS40940.1"/>
    </source>
</evidence>
<dbReference type="EMBL" id="PEXW01000013">
    <property type="protein sequence ID" value="PIS40940.1"/>
    <property type="molecule type" value="Genomic_DNA"/>
</dbReference>
<organism evidence="3 4">
    <name type="scientific">Candidatus Kerfeldbacteria bacterium CG08_land_8_20_14_0_20_43_14</name>
    <dbReference type="NCBI Taxonomy" id="2014246"/>
    <lineage>
        <taxon>Bacteria</taxon>
        <taxon>Candidatus Kerfeldiibacteriota</taxon>
    </lineage>
</organism>
<name>A0A2H0YR50_9BACT</name>
<feature type="transmembrane region" description="Helical" evidence="2">
    <location>
        <begin position="12"/>
        <end position="32"/>
    </location>
</feature>
<keyword evidence="2" id="KW-0812">Transmembrane</keyword>
<evidence type="ECO:0000256" key="1">
    <source>
        <dbReference type="SAM" id="Coils"/>
    </source>
</evidence>
<evidence type="ECO:0000313" key="4">
    <source>
        <dbReference type="Proteomes" id="UP000236845"/>
    </source>
</evidence>
<evidence type="ECO:0008006" key="5">
    <source>
        <dbReference type="Google" id="ProtNLM"/>
    </source>
</evidence>
<comment type="caution">
    <text evidence="3">The sequence shown here is derived from an EMBL/GenBank/DDBJ whole genome shotgun (WGS) entry which is preliminary data.</text>
</comment>
<feature type="coiled-coil region" evidence="1">
    <location>
        <begin position="53"/>
        <end position="80"/>
    </location>
</feature>
<keyword evidence="1" id="KW-0175">Coiled coil</keyword>
<dbReference type="AlphaFoldDB" id="A0A2H0YR50"/>
<proteinExistence type="predicted"/>
<protein>
    <recommendedName>
        <fullName evidence="5">Type 4a pilus biogenesis protein PilO</fullName>
    </recommendedName>
</protein>
<evidence type="ECO:0000256" key="2">
    <source>
        <dbReference type="SAM" id="Phobius"/>
    </source>
</evidence>
<dbReference type="InterPro" id="IPR014717">
    <property type="entry name" value="Transl_elong_EF1B/ribsomal_bS6"/>
</dbReference>
<gene>
    <name evidence="3" type="ORF">COT26_00485</name>
</gene>